<keyword evidence="3" id="KW-1185">Reference proteome</keyword>
<name>A0A7J6DLG9_CANSA</name>
<feature type="signal peptide" evidence="1">
    <location>
        <begin position="1"/>
        <end position="24"/>
    </location>
</feature>
<sequence>MGLFMRSLSTLFVLLLLLLATGRATAPMFAELRAFPAATAVAFAAVVFALNIAKMAFLAAAAVAFADVVFALKIAKILIK</sequence>
<feature type="chain" id="PRO_5029695832" evidence="1">
    <location>
        <begin position="25"/>
        <end position="80"/>
    </location>
</feature>
<dbReference type="EMBL" id="JAATIQ010000884">
    <property type="protein sequence ID" value="KAF4346951.1"/>
    <property type="molecule type" value="Genomic_DNA"/>
</dbReference>
<accession>A0A7J6DLG9</accession>
<proteinExistence type="predicted"/>
<keyword evidence="1" id="KW-0732">Signal</keyword>
<organism evidence="2 3">
    <name type="scientific">Cannabis sativa</name>
    <name type="common">Hemp</name>
    <name type="synonym">Marijuana</name>
    <dbReference type="NCBI Taxonomy" id="3483"/>
    <lineage>
        <taxon>Eukaryota</taxon>
        <taxon>Viridiplantae</taxon>
        <taxon>Streptophyta</taxon>
        <taxon>Embryophyta</taxon>
        <taxon>Tracheophyta</taxon>
        <taxon>Spermatophyta</taxon>
        <taxon>Magnoliopsida</taxon>
        <taxon>eudicotyledons</taxon>
        <taxon>Gunneridae</taxon>
        <taxon>Pentapetalae</taxon>
        <taxon>rosids</taxon>
        <taxon>fabids</taxon>
        <taxon>Rosales</taxon>
        <taxon>Cannabaceae</taxon>
        <taxon>Cannabis</taxon>
    </lineage>
</organism>
<dbReference type="AlphaFoldDB" id="A0A7J6DLG9"/>
<dbReference type="Proteomes" id="UP000583929">
    <property type="component" value="Unassembled WGS sequence"/>
</dbReference>
<evidence type="ECO:0000256" key="1">
    <source>
        <dbReference type="SAM" id="SignalP"/>
    </source>
</evidence>
<protein>
    <submittedName>
        <fullName evidence="2">Uncharacterized protein</fullName>
    </submittedName>
</protein>
<gene>
    <name evidence="2" type="ORF">G4B88_009564</name>
</gene>
<reference evidence="2 3" key="1">
    <citation type="journal article" date="2020" name="bioRxiv">
        <title>Sequence and annotation of 42 cannabis genomes reveals extensive copy number variation in cannabinoid synthesis and pathogen resistance genes.</title>
        <authorList>
            <person name="Mckernan K.J."/>
            <person name="Helbert Y."/>
            <person name="Kane L.T."/>
            <person name="Ebling H."/>
            <person name="Zhang L."/>
            <person name="Liu B."/>
            <person name="Eaton Z."/>
            <person name="Mclaughlin S."/>
            <person name="Kingan S."/>
            <person name="Baybayan P."/>
            <person name="Concepcion G."/>
            <person name="Jordan M."/>
            <person name="Riva A."/>
            <person name="Barbazuk W."/>
            <person name="Harkins T."/>
        </authorList>
    </citation>
    <scope>NUCLEOTIDE SEQUENCE [LARGE SCALE GENOMIC DNA]</scope>
    <source>
        <strain evidence="3">cv. Jamaican Lion 4</strain>
        <tissue evidence="2">Leaf</tissue>
    </source>
</reference>
<evidence type="ECO:0000313" key="3">
    <source>
        <dbReference type="Proteomes" id="UP000583929"/>
    </source>
</evidence>
<comment type="caution">
    <text evidence="2">The sequence shown here is derived from an EMBL/GenBank/DDBJ whole genome shotgun (WGS) entry which is preliminary data.</text>
</comment>
<evidence type="ECO:0000313" key="2">
    <source>
        <dbReference type="EMBL" id="KAF4346951.1"/>
    </source>
</evidence>